<accession>A0A975PBY5</accession>
<reference evidence="5" key="1">
    <citation type="submission" date="2021-06" db="EMBL/GenBank/DDBJ databases">
        <title>Novel species in genus Arthrobacter.</title>
        <authorList>
            <person name="Zhang G."/>
        </authorList>
    </citation>
    <scope>NUCLEOTIDE SEQUENCE</scope>
    <source>
        <strain evidence="5">Zg-ZUI122</strain>
    </source>
</reference>
<dbReference type="InterPro" id="IPR029045">
    <property type="entry name" value="ClpP/crotonase-like_dom_sf"/>
</dbReference>
<dbReference type="NCBIfam" id="NF004127">
    <property type="entry name" value="PRK05617.1"/>
    <property type="match status" value="1"/>
</dbReference>
<dbReference type="EMBL" id="CP076456">
    <property type="protein sequence ID" value="QWQ34906.1"/>
    <property type="molecule type" value="Genomic_DNA"/>
</dbReference>
<feature type="domain" description="Enoyl-CoA hydratase/isomerase" evidence="4">
    <location>
        <begin position="24"/>
        <end position="343"/>
    </location>
</feature>
<dbReference type="InterPro" id="IPR032259">
    <property type="entry name" value="HIBYL-CoA-H"/>
</dbReference>
<protein>
    <recommendedName>
        <fullName evidence="2">3-hydroxyisobutyryl-CoA hydrolase</fullName>
        <ecNumber evidence="2">3.1.2.4</ecNumber>
    </recommendedName>
</protein>
<dbReference type="Proteomes" id="UP000680588">
    <property type="component" value="Chromosome"/>
</dbReference>
<evidence type="ECO:0000313" key="6">
    <source>
        <dbReference type="Proteomes" id="UP000680588"/>
    </source>
</evidence>
<dbReference type="AlphaFoldDB" id="A0A975PBY5"/>
<dbReference type="KEGG" id="asun:KG104_10155"/>
<dbReference type="InterPro" id="IPR045004">
    <property type="entry name" value="ECH_dom"/>
</dbReference>
<dbReference type="Gene3D" id="3.90.226.10">
    <property type="entry name" value="2-enoyl-CoA Hydratase, Chain A, domain 1"/>
    <property type="match status" value="1"/>
</dbReference>
<dbReference type="PANTHER" id="PTHR43176:SF3">
    <property type="entry name" value="3-HYDROXYISOBUTYRYL-COA HYDROLASE, MITOCHONDRIAL"/>
    <property type="match status" value="1"/>
</dbReference>
<keyword evidence="3" id="KW-0378">Hydrolase</keyword>
<keyword evidence="6" id="KW-1185">Reference proteome</keyword>
<evidence type="ECO:0000256" key="2">
    <source>
        <dbReference type="ARBA" id="ARBA00011915"/>
    </source>
</evidence>
<proteinExistence type="predicted"/>
<evidence type="ECO:0000313" key="5">
    <source>
        <dbReference type="EMBL" id="QWQ34906.1"/>
    </source>
</evidence>
<evidence type="ECO:0000256" key="1">
    <source>
        <dbReference type="ARBA" id="ARBA00001709"/>
    </source>
</evidence>
<dbReference type="SUPFAM" id="SSF52096">
    <property type="entry name" value="ClpP/crotonase"/>
    <property type="match status" value="1"/>
</dbReference>
<evidence type="ECO:0000256" key="3">
    <source>
        <dbReference type="ARBA" id="ARBA00022801"/>
    </source>
</evidence>
<dbReference type="GO" id="GO:0005829">
    <property type="term" value="C:cytosol"/>
    <property type="evidence" value="ECO:0007669"/>
    <property type="project" value="TreeGrafter"/>
</dbReference>
<gene>
    <name evidence="5" type="ORF">KG104_10155</name>
</gene>
<dbReference type="EC" id="3.1.2.4" evidence="2"/>
<comment type="catalytic activity">
    <reaction evidence="1">
        <text>3-hydroxy-2-methylpropanoyl-CoA + H2O = 3-hydroxy-2-methylpropanoate + CoA + H(+)</text>
        <dbReference type="Rhea" id="RHEA:20888"/>
        <dbReference type="ChEBI" id="CHEBI:11805"/>
        <dbReference type="ChEBI" id="CHEBI:15377"/>
        <dbReference type="ChEBI" id="CHEBI:15378"/>
        <dbReference type="ChEBI" id="CHEBI:57287"/>
        <dbReference type="ChEBI" id="CHEBI:57340"/>
        <dbReference type="EC" id="3.1.2.4"/>
    </reaction>
</comment>
<evidence type="ECO:0000259" key="4">
    <source>
        <dbReference type="Pfam" id="PF16113"/>
    </source>
</evidence>
<name>A0A975PBY5_9MICC</name>
<organism evidence="5 6">
    <name type="scientific">Arthrobacter sunyaminii</name>
    <dbReference type="NCBI Taxonomy" id="2816859"/>
    <lineage>
        <taxon>Bacteria</taxon>
        <taxon>Bacillati</taxon>
        <taxon>Actinomycetota</taxon>
        <taxon>Actinomycetes</taxon>
        <taxon>Micrococcales</taxon>
        <taxon>Micrococcaceae</taxon>
        <taxon>Arthrobacter</taxon>
    </lineage>
</organism>
<dbReference type="Pfam" id="PF16113">
    <property type="entry name" value="ECH_2"/>
    <property type="match status" value="1"/>
</dbReference>
<dbReference type="RefSeq" id="WP_207346944.1">
    <property type="nucleotide sequence ID" value="NZ_CP076456.1"/>
</dbReference>
<dbReference type="GO" id="GO:0006574">
    <property type="term" value="P:L-valine catabolic process"/>
    <property type="evidence" value="ECO:0007669"/>
    <property type="project" value="TreeGrafter"/>
</dbReference>
<sequence length="389" mass="41926">MTEAPNTPETSEPEIRLERRGHLGHLILNRPKAINALTANMVSLIGEALDAWEHDDGVATVLLSGAGERGLCAGGDIVALYRDAGNGGRESADFWAEEYELNARISSYPKPYVALMDGIVLGGGVGVSAHARHRVVTERTKVGMPETGIGFVPDIGGTYLLSRAPGELGTHAALTAGTMTGADALLLGLADVYVDSSRLGELSAELEHRQADEVLQDFAQEAPEPSLAAAREWIDECFAYDDVETIIDALLRSESGDANAAAAVVLTKSPSALKVTLQSLRRARDLPDLRSVLEQEYRVSLHALTAPDFAEGVRAQVIDKDRSPQWMPATLAEVRQGDVDSYFAPLDGRPDLWEHRKAHGTNDTVTSNDKAIRNDNAISSDELISQEQR</sequence>
<dbReference type="GO" id="GO:0003860">
    <property type="term" value="F:3-hydroxyisobutyryl-CoA hydrolase activity"/>
    <property type="evidence" value="ECO:0007669"/>
    <property type="project" value="UniProtKB-EC"/>
</dbReference>
<dbReference type="CDD" id="cd06558">
    <property type="entry name" value="crotonase-like"/>
    <property type="match status" value="1"/>
</dbReference>
<dbReference type="PANTHER" id="PTHR43176">
    <property type="entry name" value="3-HYDROXYISOBUTYRYL-COA HYDROLASE-RELATED"/>
    <property type="match status" value="1"/>
</dbReference>